<sequence>MKAYEALARALLDSGVDHLFGLIGDANMDHVAKYVEDGRGRYIGAVDERGATSMADGFARAGGRVGVVTVTHGPGAANTLNPVVEAVRAHSPLLLLTGDTPAGRGHAQSIDLRALFSATGASYRLVSDVAHLVDELRSAIEQVTTTRTPLVLNIPVDVQNKDVDYLAPSLTSVARTTPRLDEDSLDAALGIVATARRPLVVAGQGAVSSGAGRAIAELADLLQAPLATTASGKDLFFGHPYDLGIMGSLGHPWAVDVMAKADCVIAFGAGLNPNTTVDGGLLDGRALIQCDLYPERIGQWTAPTVAIHGDANDVAMSMVQQLNEIDFRPPGSFRVAEMGQGVSERSPYDDHEDESTDSTLDMRTAAIALQEMLPADKVLVSDTGRFVLPTWRYLHVQDSGKFMHTLAWSSIGLGIATAIGAAIASPERPTVALVGDGGAMMGMIELATAVQHQVPVVVVVFNDGAYGAEYTKLQQHGLDPRHSLLRWPSLATLARALGAHSVTARSVAELKAAVSDLAPVTGPAVIEVHADPTVNPGM</sequence>
<feature type="domain" description="Thiamine pyrophosphate enzyme N-terminal TPP-binding" evidence="7">
    <location>
        <begin position="1"/>
        <end position="106"/>
    </location>
</feature>
<dbReference type="SUPFAM" id="SSF52518">
    <property type="entry name" value="Thiamin diphosphate-binding fold (THDP-binding)"/>
    <property type="match status" value="2"/>
</dbReference>
<dbReference type="CDD" id="cd00568">
    <property type="entry name" value="TPP_enzymes"/>
    <property type="match status" value="1"/>
</dbReference>
<evidence type="ECO:0000256" key="3">
    <source>
        <dbReference type="ARBA" id="ARBA00023052"/>
    </source>
</evidence>
<evidence type="ECO:0000313" key="9">
    <source>
        <dbReference type="Proteomes" id="UP001499882"/>
    </source>
</evidence>
<dbReference type="CDD" id="cd07035">
    <property type="entry name" value="TPP_PYR_POX_like"/>
    <property type="match status" value="1"/>
</dbReference>
<evidence type="ECO:0000259" key="6">
    <source>
        <dbReference type="Pfam" id="PF02775"/>
    </source>
</evidence>
<dbReference type="InterPro" id="IPR029035">
    <property type="entry name" value="DHS-like_NAD/FAD-binding_dom"/>
</dbReference>
<keyword evidence="9" id="KW-1185">Reference proteome</keyword>
<dbReference type="Pfam" id="PF00205">
    <property type="entry name" value="TPP_enzyme_M"/>
    <property type="match status" value="1"/>
</dbReference>
<dbReference type="InterPro" id="IPR012001">
    <property type="entry name" value="Thiamin_PyroP_enz_TPP-bd_dom"/>
</dbReference>
<dbReference type="Pfam" id="PF02776">
    <property type="entry name" value="TPP_enzyme_N"/>
    <property type="match status" value="1"/>
</dbReference>
<dbReference type="RefSeq" id="WP_345525507.1">
    <property type="nucleotide sequence ID" value="NZ_BAABKN010000006.1"/>
</dbReference>
<feature type="domain" description="Thiamine pyrophosphate enzyme TPP-binding" evidence="6">
    <location>
        <begin position="382"/>
        <end position="528"/>
    </location>
</feature>
<comment type="caution">
    <text evidence="8">The sequence shown here is derived from an EMBL/GenBank/DDBJ whole genome shotgun (WGS) entry which is preliminary data.</text>
</comment>
<evidence type="ECO:0000259" key="5">
    <source>
        <dbReference type="Pfam" id="PF00205"/>
    </source>
</evidence>
<dbReference type="Gene3D" id="3.40.50.1220">
    <property type="entry name" value="TPP-binding domain"/>
    <property type="match status" value="1"/>
</dbReference>
<dbReference type="InterPro" id="IPR029061">
    <property type="entry name" value="THDP-binding"/>
</dbReference>
<accession>A0ABP8YH29</accession>
<dbReference type="EMBL" id="BAABKN010000006">
    <property type="protein sequence ID" value="GAA4728785.1"/>
    <property type="molecule type" value="Genomic_DNA"/>
</dbReference>
<dbReference type="PANTHER" id="PTHR18968">
    <property type="entry name" value="THIAMINE PYROPHOSPHATE ENZYMES"/>
    <property type="match status" value="1"/>
</dbReference>
<evidence type="ECO:0000256" key="4">
    <source>
        <dbReference type="RuleBase" id="RU362132"/>
    </source>
</evidence>
<feature type="domain" description="Thiamine pyrophosphate enzyme central" evidence="5">
    <location>
        <begin position="186"/>
        <end position="315"/>
    </location>
</feature>
<name>A0ABP8YH29_9ACTN</name>
<dbReference type="PROSITE" id="PS00187">
    <property type="entry name" value="TPP_ENZYMES"/>
    <property type="match status" value="1"/>
</dbReference>
<proteinExistence type="inferred from homology"/>
<dbReference type="InterPro" id="IPR011766">
    <property type="entry name" value="TPP_enzyme_TPP-bd"/>
</dbReference>
<protein>
    <submittedName>
        <fullName evidence="8">Thiamine pyrophosphate-binding protein</fullName>
    </submittedName>
</protein>
<evidence type="ECO:0000259" key="7">
    <source>
        <dbReference type="Pfam" id="PF02776"/>
    </source>
</evidence>
<dbReference type="InterPro" id="IPR045229">
    <property type="entry name" value="TPP_enz"/>
</dbReference>
<organism evidence="8 9">
    <name type="scientific">Nocardioides endophyticus</name>
    <dbReference type="NCBI Taxonomy" id="1353775"/>
    <lineage>
        <taxon>Bacteria</taxon>
        <taxon>Bacillati</taxon>
        <taxon>Actinomycetota</taxon>
        <taxon>Actinomycetes</taxon>
        <taxon>Propionibacteriales</taxon>
        <taxon>Nocardioidaceae</taxon>
        <taxon>Nocardioides</taxon>
    </lineage>
</organism>
<dbReference type="Gene3D" id="3.40.50.970">
    <property type="match status" value="2"/>
</dbReference>
<keyword evidence="3 4" id="KW-0786">Thiamine pyrophosphate</keyword>
<gene>
    <name evidence="8" type="ORF">GCM10023350_09950</name>
</gene>
<dbReference type="PANTHER" id="PTHR18968:SF13">
    <property type="entry name" value="ACETOLACTATE SYNTHASE CATALYTIC SUBUNIT, MITOCHONDRIAL"/>
    <property type="match status" value="1"/>
</dbReference>
<comment type="similarity">
    <text evidence="2 4">Belongs to the TPP enzyme family.</text>
</comment>
<dbReference type="InterPro" id="IPR012000">
    <property type="entry name" value="Thiamin_PyroP_enz_cen_dom"/>
</dbReference>
<dbReference type="SUPFAM" id="SSF52467">
    <property type="entry name" value="DHS-like NAD/FAD-binding domain"/>
    <property type="match status" value="1"/>
</dbReference>
<evidence type="ECO:0000256" key="1">
    <source>
        <dbReference type="ARBA" id="ARBA00001964"/>
    </source>
</evidence>
<reference evidence="9" key="1">
    <citation type="journal article" date="2019" name="Int. J. Syst. Evol. Microbiol.">
        <title>The Global Catalogue of Microorganisms (GCM) 10K type strain sequencing project: providing services to taxonomists for standard genome sequencing and annotation.</title>
        <authorList>
            <consortium name="The Broad Institute Genomics Platform"/>
            <consortium name="The Broad Institute Genome Sequencing Center for Infectious Disease"/>
            <person name="Wu L."/>
            <person name="Ma J."/>
        </authorList>
    </citation>
    <scope>NUCLEOTIDE SEQUENCE [LARGE SCALE GENOMIC DNA]</scope>
    <source>
        <strain evidence="9">JCM 18532</strain>
    </source>
</reference>
<dbReference type="Proteomes" id="UP001499882">
    <property type="component" value="Unassembled WGS sequence"/>
</dbReference>
<evidence type="ECO:0000256" key="2">
    <source>
        <dbReference type="ARBA" id="ARBA00007812"/>
    </source>
</evidence>
<dbReference type="Pfam" id="PF02775">
    <property type="entry name" value="TPP_enzyme_C"/>
    <property type="match status" value="1"/>
</dbReference>
<evidence type="ECO:0000313" key="8">
    <source>
        <dbReference type="EMBL" id="GAA4728785.1"/>
    </source>
</evidence>
<dbReference type="InterPro" id="IPR000399">
    <property type="entry name" value="TPP-bd_CS"/>
</dbReference>
<comment type="cofactor">
    <cofactor evidence="1">
        <name>thiamine diphosphate</name>
        <dbReference type="ChEBI" id="CHEBI:58937"/>
    </cofactor>
</comment>